<evidence type="ECO:0000313" key="2">
    <source>
        <dbReference type="Proteomes" id="UP000317036"/>
    </source>
</evidence>
<organism evidence="1 2">
    <name type="scientific">Paenibacillus cremeus</name>
    <dbReference type="NCBI Taxonomy" id="2163881"/>
    <lineage>
        <taxon>Bacteria</taxon>
        <taxon>Bacillati</taxon>
        <taxon>Bacillota</taxon>
        <taxon>Bacilli</taxon>
        <taxon>Bacillales</taxon>
        <taxon>Paenibacillaceae</taxon>
        <taxon>Paenibacillus</taxon>
    </lineage>
</organism>
<dbReference type="AlphaFoldDB" id="A0A559K320"/>
<dbReference type="OrthoDB" id="2950125at2"/>
<comment type="caution">
    <text evidence="1">The sequence shown here is derived from an EMBL/GenBank/DDBJ whole genome shotgun (WGS) entry which is preliminary data.</text>
</comment>
<keyword evidence="2" id="KW-1185">Reference proteome</keyword>
<evidence type="ECO:0000313" key="1">
    <source>
        <dbReference type="EMBL" id="TVY06545.1"/>
    </source>
</evidence>
<accession>A0A559K320</accession>
<reference evidence="1 2" key="1">
    <citation type="submission" date="2019-07" db="EMBL/GenBank/DDBJ databases">
        <authorList>
            <person name="Kim J."/>
        </authorList>
    </citation>
    <scope>NUCLEOTIDE SEQUENCE [LARGE SCALE GENOMIC DNA]</scope>
    <source>
        <strain evidence="1 2">JC52</strain>
    </source>
</reference>
<dbReference type="Proteomes" id="UP000317036">
    <property type="component" value="Unassembled WGS sequence"/>
</dbReference>
<dbReference type="EMBL" id="VNJI01000052">
    <property type="protein sequence ID" value="TVY06545.1"/>
    <property type="molecule type" value="Genomic_DNA"/>
</dbReference>
<name>A0A559K320_9BACL</name>
<protein>
    <submittedName>
        <fullName evidence="1">Uncharacterized protein</fullName>
    </submittedName>
</protein>
<sequence length="213" mass="23760">MTIGVPSTPGIEEPLPTSLTFFIDSRFTTAQRNRFTRLASGVVLQWNQYYEDRELGNRRSPLKICTVKYAKFNLNPVWFEDKIANANVAFDISMDGLTRMIIANGFGRASRALIMYPAKGTTPPKAIKSANASNPDKNSLSVTINPKTLSRSDLTDAILTGSLLHAWLHRLGYRHATGKYTNYYIGECAMCVMRSNSNKQPSVPDSRYTALLD</sequence>
<gene>
    <name evidence="1" type="ORF">FPZ49_28525</name>
</gene>
<proteinExistence type="predicted"/>